<accession>A0AAE4Z8B9</accession>
<dbReference type="Gene3D" id="1.10.8.1080">
    <property type="match status" value="1"/>
</dbReference>
<name>A0AAE4Z8B9_9BACT</name>
<dbReference type="GO" id="GO:0009254">
    <property type="term" value="P:peptidoglycan turnover"/>
    <property type="evidence" value="ECO:0007669"/>
    <property type="project" value="TreeGrafter"/>
</dbReference>
<keyword evidence="1 3" id="KW-0456">Lyase</keyword>
<dbReference type="SUPFAM" id="SSF53697">
    <property type="entry name" value="SIS domain"/>
    <property type="match status" value="1"/>
</dbReference>
<dbReference type="NCBIfam" id="TIGR00274">
    <property type="entry name" value="N-acetylmuramic acid 6-phosphate etherase"/>
    <property type="match status" value="1"/>
</dbReference>
<protein>
    <recommendedName>
        <fullName evidence="3">N-acetylmuramic acid 6-phosphate etherase</fullName>
        <shortName evidence="3">MurNAc-6-P etherase</shortName>
        <ecNumber evidence="3">4.2.1.126</ecNumber>
    </recommendedName>
    <alternativeName>
        <fullName evidence="3">N-acetylmuramic acid 6-phosphate hydrolase</fullName>
    </alternativeName>
    <alternativeName>
        <fullName evidence="3">N-acetylmuramic acid 6-phosphate lyase</fullName>
    </alternativeName>
</protein>
<comment type="catalytic activity">
    <reaction evidence="3">
        <text>N-acetyl-D-muramate 6-phosphate + H2O = N-acetyl-D-glucosamine 6-phosphate + (R)-lactate</text>
        <dbReference type="Rhea" id="RHEA:26410"/>
        <dbReference type="ChEBI" id="CHEBI:15377"/>
        <dbReference type="ChEBI" id="CHEBI:16004"/>
        <dbReference type="ChEBI" id="CHEBI:57513"/>
        <dbReference type="ChEBI" id="CHEBI:58722"/>
        <dbReference type="EC" id="4.2.1.126"/>
    </reaction>
</comment>
<gene>
    <name evidence="3 5" type="primary">murQ</name>
    <name evidence="5" type="ORF">GWO12_04440</name>
</gene>
<keyword evidence="2 3" id="KW-0119">Carbohydrate metabolism</keyword>
<reference evidence="5 6" key="1">
    <citation type="submission" date="2020-01" db="EMBL/GenBank/DDBJ databases">
        <title>Genomes assembled from Gulf of Kutch pelagic sediment metagenomes.</title>
        <authorList>
            <person name="Chandrashekar M."/>
            <person name="Mahajan M.S."/>
            <person name="Dave K.J."/>
            <person name="Vatsa P."/>
            <person name="Nathani N.M."/>
        </authorList>
    </citation>
    <scope>NUCLEOTIDE SEQUENCE [LARGE SCALE GENOMIC DNA]</scope>
    <source>
        <strain evidence="5">KS3-K002</strain>
    </source>
</reference>
<dbReference type="NCBIfam" id="NF009222">
    <property type="entry name" value="PRK12570.1"/>
    <property type="match status" value="1"/>
</dbReference>
<organism evidence="5 6">
    <name type="scientific">Candidatus Kutchimonas denitrificans</name>
    <dbReference type="NCBI Taxonomy" id="3056748"/>
    <lineage>
        <taxon>Bacteria</taxon>
        <taxon>Pseudomonadati</taxon>
        <taxon>Gemmatimonadota</taxon>
        <taxon>Gemmatimonadia</taxon>
        <taxon>Candidatus Palauibacterales</taxon>
        <taxon>Candidatus Palauibacteraceae</taxon>
        <taxon>Candidatus Kutchimonas</taxon>
    </lineage>
</organism>
<comment type="similarity">
    <text evidence="3">Belongs to the GCKR-like family. MurNAc-6-P etherase subfamily.</text>
</comment>
<dbReference type="GO" id="GO:0016803">
    <property type="term" value="F:ether hydrolase activity"/>
    <property type="evidence" value="ECO:0007669"/>
    <property type="project" value="TreeGrafter"/>
</dbReference>
<evidence type="ECO:0000256" key="2">
    <source>
        <dbReference type="ARBA" id="ARBA00023277"/>
    </source>
</evidence>
<comment type="subunit">
    <text evidence="3">Homodimer.</text>
</comment>
<feature type="active site" description="Proton donor" evidence="3">
    <location>
        <position position="86"/>
    </location>
</feature>
<dbReference type="PANTHER" id="PTHR10088">
    <property type="entry name" value="GLUCOKINASE REGULATORY PROTEIN"/>
    <property type="match status" value="1"/>
</dbReference>
<dbReference type="FunFam" id="3.40.50.10490:FF:000014">
    <property type="entry name" value="N-acetylmuramic acid 6-phosphate etherase"/>
    <property type="match status" value="1"/>
</dbReference>
<dbReference type="HAMAP" id="MF_00068">
    <property type="entry name" value="MurQ"/>
    <property type="match status" value="1"/>
</dbReference>
<comment type="pathway">
    <text evidence="3">Amino-sugar metabolism; N-acetylmuramate degradation.</text>
</comment>
<dbReference type="InterPro" id="IPR001347">
    <property type="entry name" value="SIS_dom"/>
</dbReference>
<dbReference type="InterPro" id="IPR005488">
    <property type="entry name" value="Etherase_MurQ"/>
</dbReference>
<dbReference type="GO" id="GO:0097367">
    <property type="term" value="F:carbohydrate derivative binding"/>
    <property type="evidence" value="ECO:0007669"/>
    <property type="project" value="InterPro"/>
</dbReference>
<evidence type="ECO:0000313" key="5">
    <source>
        <dbReference type="EMBL" id="NIR74347.1"/>
    </source>
</evidence>
<dbReference type="InterPro" id="IPR024775">
    <property type="entry name" value="DinB-like"/>
</dbReference>
<dbReference type="NCBIfam" id="NF003915">
    <property type="entry name" value="PRK05441.1"/>
    <property type="match status" value="1"/>
</dbReference>
<evidence type="ECO:0000256" key="1">
    <source>
        <dbReference type="ARBA" id="ARBA00023239"/>
    </source>
</evidence>
<comment type="miscellaneous">
    <text evidence="3">A lyase-type mechanism (elimination/hydration) is suggested for the cleavage of the lactyl ether bond of MurNAc 6-phosphate, with the formation of an alpha,beta-unsaturated aldehyde intermediate with (E)-stereochemistry, followed by the syn addition of water to give product.</text>
</comment>
<dbReference type="GO" id="GO:0016835">
    <property type="term" value="F:carbon-oxygen lyase activity"/>
    <property type="evidence" value="ECO:0007669"/>
    <property type="project" value="UniProtKB-UniRule"/>
</dbReference>
<dbReference type="PANTHER" id="PTHR10088:SF4">
    <property type="entry name" value="GLUCOKINASE REGULATORY PROTEIN"/>
    <property type="match status" value="1"/>
</dbReference>
<dbReference type="Pfam" id="PF22645">
    <property type="entry name" value="GKRP_SIS_N"/>
    <property type="match status" value="1"/>
</dbReference>
<dbReference type="Proteomes" id="UP000702544">
    <property type="component" value="Unassembled WGS sequence"/>
</dbReference>
<feature type="domain" description="SIS" evidence="4">
    <location>
        <begin position="58"/>
        <end position="222"/>
    </location>
</feature>
<dbReference type="EMBL" id="JAACAK010000036">
    <property type="protein sequence ID" value="NIR74347.1"/>
    <property type="molecule type" value="Genomic_DNA"/>
</dbReference>
<evidence type="ECO:0000259" key="4">
    <source>
        <dbReference type="PROSITE" id="PS51464"/>
    </source>
</evidence>
<dbReference type="CDD" id="cd05007">
    <property type="entry name" value="SIS_Etherase"/>
    <property type="match status" value="1"/>
</dbReference>
<proteinExistence type="inferred from homology"/>
<dbReference type="InterPro" id="IPR046348">
    <property type="entry name" value="SIS_dom_sf"/>
</dbReference>
<dbReference type="Pfam" id="PF12867">
    <property type="entry name" value="DinB_2"/>
    <property type="match status" value="1"/>
</dbReference>
<sequence length="477" mass="51408">MTDDLFDPRLTEHRNPRTAAIDRATPLEIVDLIAVEDGTVPAAVHAERENIARAMELAVESFRRGGRLIYVGAGTSGRLGVLDATECPPTFGVDPELVQGVIAGGYAALVRSQEGAEDRPEDGAADIDDREVGSKDFVFGIATSSTTPYVRGALARASERGAHTGFLCCTEPGDEMRRWVDVCIVPLVGPEVIAGSTRMKAGTATKLVLNTITTGAMIRLGKVYGNLMVDLQAMSEKLIDRSRRIVMAATGCGADEAAGLVEEAGGSVKTAIVMGLAGIGRELAELGLSEAAGFVSVALDTAEAERSGDSPYAPYPAAPPDPEALEHLQALLRQLPGRLAGLVADAEDAKLRRRPRDGAWCVKEHIEHLIDCDRLVALRLKAMVERDDPVIADRDDERENRKVADTAARETPVSELLRRLDDGRGSLARRLETAPLETFARVGRHEAHGSITVYQLLRHVVRHDDHHLQAIRRLLAD</sequence>
<dbReference type="PROSITE" id="PS01272">
    <property type="entry name" value="GCKR"/>
    <property type="match status" value="1"/>
</dbReference>
<dbReference type="Gene3D" id="1.20.120.450">
    <property type="entry name" value="dinb family like domain"/>
    <property type="match status" value="1"/>
</dbReference>
<dbReference type="InterPro" id="IPR040190">
    <property type="entry name" value="MURQ/GCKR"/>
</dbReference>
<dbReference type="PROSITE" id="PS51464">
    <property type="entry name" value="SIS"/>
    <property type="match status" value="1"/>
</dbReference>
<evidence type="ECO:0000313" key="6">
    <source>
        <dbReference type="Proteomes" id="UP000702544"/>
    </source>
</evidence>
<dbReference type="EC" id="4.2.1.126" evidence="3"/>
<comment type="caution">
    <text evidence="5">The sequence shown here is derived from an EMBL/GenBank/DDBJ whole genome shotgun (WGS) entry which is preliminary data.</text>
</comment>
<feature type="active site" evidence="3">
    <location>
        <position position="117"/>
    </location>
</feature>
<dbReference type="Gene3D" id="3.40.50.10490">
    <property type="entry name" value="Glucose-6-phosphate isomerase like protein, domain 1"/>
    <property type="match status" value="1"/>
</dbReference>
<dbReference type="GO" id="GO:0046348">
    <property type="term" value="P:amino sugar catabolic process"/>
    <property type="evidence" value="ECO:0007669"/>
    <property type="project" value="InterPro"/>
</dbReference>
<dbReference type="AlphaFoldDB" id="A0AAE4Z8B9"/>
<dbReference type="InterPro" id="IPR034660">
    <property type="entry name" value="DinB/YfiT-like"/>
</dbReference>
<comment type="function">
    <text evidence="3">Specifically catalyzes the cleavage of the D-lactyl ether substituent of MurNAc 6-phosphate, producing GlcNAc 6-phosphate and D-lactate.</text>
</comment>
<dbReference type="SUPFAM" id="SSF109854">
    <property type="entry name" value="DinB/YfiT-like putative metalloenzymes"/>
    <property type="match status" value="1"/>
</dbReference>
<evidence type="ECO:0000256" key="3">
    <source>
        <dbReference type="HAMAP-Rule" id="MF_00068"/>
    </source>
</evidence>
<dbReference type="InterPro" id="IPR005486">
    <property type="entry name" value="Glucokinase_regulatory_CS"/>
</dbReference>